<proteinExistence type="predicted"/>
<evidence type="ECO:0000313" key="5">
    <source>
        <dbReference type="Proteomes" id="UP001472866"/>
    </source>
</evidence>
<dbReference type="Proteomes" id="UP001472866">
    <property type="component" value="Chromosome 03"/>
</dbReference>
<gene>
    <name evidence="4" type="ORF">HKI87_03g26330</name>
</gene>
<evidence type="ECO:0000259" key="3">
    <source>
        <dbReference type="Pfam" id="PF25436"/>
    </source>
</evidence>
<dbReference type="EMBL" id="CP151503">
    <property type="protein sequence ID" value="WZN61099.1"/>
    <property type="molecule type" value="Genomic_DNA"/>
</dbReference>
<feature type="region of interest" description="Disordered" evidence="1">
    <location>
        <begin position="1"/>
        <end position="45"/>
    </location>
</feature>
<reference evidence="4 5" key="1">
    <citation type="submission" date="2024-03" db="EMBL/GenBank/DDBJ databases">
        <title>Complete genome sequence of the green alga Chloropicon roscoffensis RCC1871.</title>
        <authorList>
            <person name="Lemieux C."/>
            <person name="Pombert J.-F."/>
            <person name="Otis C."/>
            <person name="Turmel M."/>
        </authorList>
    </citation>
    <scope>NUCLEOTIDE SEQUENCE [LARGE SCALE GENOMIC DNA]</scope>
    <source>
        <strain evidence="4 5">RCC1871</strain>
    </source>
</reference>
<feature type="transmembrane region" description="Helical" evidence="2">
    <location>
        <begin position="65"/>
        <end position="89"/>
    </location>
</feature>
<dbReference type="SUPFAM" id="SSF57938">
    <property type="entry name" value="DnaJ/Hsp40 cysteine-rich domain"/>
    <property type="match status" value="1"/>
</dbReference>
<feature type="domain" description="BSD2 cysteine rich" evidence="3">
    <location>
        <begin position="105"/>
        <end position="159"/>
    </location>
</feature>
<dbReference type="PANTHER" id="PTHR15852:SF27">
    <property type="entry name" value="PROTEIN DISULFIDE-ISOMERASE LQY1, CHLOROPLASTIC"/>
    <property type="match status" value="1"/>
</dbReference>
<evidence type="ECO:0000256" key="1">
    <source>
        <dbReference type="SAM" id="MobiDB-lite"/>
    </source>
</evidence>
<feature type="compositionally biased region" description="Low complexity" evidence="1">
    <location>
        <begin position="1"/>
        <end position="19"/>
    </location>
</feature>
<name>A0AAX4P5R1_9CHLO</name>
<organism evidence="4 5">
    <name type="scientific">Chloropicon roscoffensis</name>
    <dbReference type="NCBI Taxonomy" id="1461544"/>
    <lineage>
        <taxon>Eukaryota</taxon>
        <taxon>Viridiplantae</taxon>
        <taxon>Chlorophyta</taxon>
        <taxon>Chloropicophyceae</taxon>
        <taxon>Chloropicales</taxon>
        <taxon>Chloropicaceae</taxon>
        <taxon>Chloropicon</taxon>
    </lineage>
</organism>
<dbReference type="AlphaFoldDB" id="A0AAX4P5R1"/>
<protein>
    <submittedName>
        <fullName evidence="4">Chloroplast protein SPA</fullName>
    </submittedName>
</protein>
<sequence>MERACARSAAARAPAASRRGQGAVARPAPRFAGSGQPTLSQARRQGPVVARAVDMFVEEETTLNIFQTILLVMGGAAGIAAGIAVPRFYQVQSDASEERPNTQPCFVCEGTGETMCRFCDGTKQTTMTLGSGETKTQECINCSGRGTIVCTTCNGTGIQPRYLDRRVFADDD</sequence>
<keyword evidence="5" id="KW-1185">Reference proteome</keyword>
<dbReference type="InterPro" id="IPR057453">
    <property type="entry name" value="BSD2_CRD"/>
</dbReference>
<dbReference type="InterPro" id="IPR036410">
    <property type="entry name" value="HSP_DnaJ_Cys-rich_dom_sf"/>
</dbReference>
<evidence type="ECO:0000256" key="2">
    <source>
        <dbReference type="SAM" id="Phobius"/>
    </source>
</evidence>
<dbReference type="PANTHER" id="PTHR15852">
    <property type="entry name" value="PLASTID TRANSCRIPTIONALLY ACTIVE PROTEIN"/>
    <property type="match status" value="1"/>
</dbReference>
<keyword evidence="2" id="KW-1133">Transmembrane helix</keyword>
<keyword evidence="2" id="KW-0812">Transmembrane</keyword>
<accession>A0AAX4P5R1</accession>
<keyword evidence="2" id="KW-0472">Membrane</keyword>
<evidence type="ECO:0000313" key="4">
    <source>
        <dbReference type="EMBL" id="WZN61099.1"/>
    </source>
</evidence>
<dbReference type="Pfam" id="PF25436">
    <property type="entry name" value="BSD2_CRD"/>
    <property type="match status" value="1"/>
</dbReference>